<dbReference type="Pfam" id="PF07542">
    <property type="entry name" value="ATP12"/>
    <property type="match status" value="1"/>
</dbReference>
<dbReference type="RefSeq" id="WP_123642145.1">
    <property type="nucleotide sequence ID" value="NZ_ML119084.1"/>
</dbReference>
<dbReference type="InterPro" id="IPR042272">
    <property type="entry name" value="ATP12_ATP_synth-F1-assembly_N"/>
</dbReference>
<dbReference type="GO" id="GO:0043461">
    <property type="term" value="P:proton-transporting ATP synthase complex assembly"/>
    <property type="evidence" value="ECO:0007669"/>
    <property type="project" value="InterPro"/>
</dbReference>
<keyword evidence="2" id="KW-0809">Transit peptide</keyword>
<evidence type="ECO:0000256" key="3">
    <source>
        <dbReference type="ARBA" id="ARBA00023186"/>
    </source>
</evidence>
<organism evidence="4 5">
    <name type="scientific">Histidinibacterium lentulum</name>
    <dbReference type="NCBI Taxonomy" id="2480588"/>
    <lineage>
        <taxon>Bacteria</taxon>
        <taxon>Pseudomonadati</taxon>
        <taxon>Pseudomonadota</taxon>
        <taxon>Alphaproteobacteria</taxon>
        <taxon>Rhodobacterales</taxon>
        <taxon>Paracoccaceae</taxon>
        <taxon>Histidinibacterium</taxon>
    </lineage>
</organism>
<dbReference type="AlphaFoldDB" id="A0A3N2R548"/>
<keyword evidence="5" id="KW-1185">Reference proteome</keyword>
<dbReference type="Gene3D" id="1.10.3580.10">
    <property type="entry name" value="ATP12 ATPase"/>
    <property type="match status" value="1"/>
</dbReference>
<comment type="similarity">
    <text evidence="1">Belongs to the ATP12 family.</text>
</comment>
<evidence type="ECO:0000313" key="5">
    <source>
        <dbReference type="Proteomes" id="UP000268016"/>
    </source>
</evidence>
<keyword evidence="3" id="KW-0143">Chaperone</keyword>
<dbReference type="InterPro" id="IPR011419">
    <property type="entry name" value="ATP12_ATP_synth-F1-assembly"/>
</dbReference>
<proteinExistence type="inferred from homology"/>
<dbReference type="Gene3D" id="3.30.2180.10">
    <property type="entry name" value="ATP12-like"/>
    <property type="match status" value="1"/>
</dbReference>
<dbReference type="Proteomes" id="UP000268016">
    <property type="component" value="Unassembled WGS sequence"/>
</dbReference>
<accession>A0A3N2R548</accession>
<evidence type="ECO:0000313" key="4">
    <source>
        <dbReference type="EMBL" id="ROU02620.1"/>
    </source>
</evidence>
<protein>
    <submittedName>
        <fullName evidence="4">ATPase</fullName>
    </submittedName>
</protein>
<reference evidence="4 5" key="1">
    <citation type="submission" date="2018-10" db="EMBL/GenBank/DDBJ databases">
        <title>Histidinibacterium lentulum gen. nov., sp. nov., a marine bacterium from the culture broth of Picochlorum sp. 122.</title>
        <authorList>
            <person name="Wang G."/>
        </authorList>
    </citation>
    <scope>NUCLEOTIDE SEQUENCE [LARGE SCALE GENOMIC DNA]</scope>
    <source>
        <strain evidence="4 5">B17</strain>
    </source>
</reference>
<comment type="caution">
    <text evidence="4">The sequence shown here is derived from an EMBL/GenBank/DDBJ whole genome shotgun (WGS) entry which is preliminary data.</text>
</comment>
<evidence type="ECO:0000256" key="2">
    <source>
        <dbReference type="ARBA" id="ARBA00022946"/>
    </source>
</evidence>
<dbReference type="SUPFAM" id="SSF160909">
    <property type="entry name" value="ATP12-like"/>
    <property type="match status" value="1"/>
</dbReference>
<sequence>MSEWRMKRFWTEAAPVETASGWGIALDGRPVRTPAKDLLELPSRALAEAAADEWNAQEEVVDPGAMPVTRAGNSAIDKVRPQFDEVARLTADYGGTDLLCYRAEQPAELVRRQTAGWDPLLDWAAADLGARLLPVAGVMFQPQDARALDRLHREVRALDPWRLTAFSDLVALSGSLVIGFAVAREALDPDEAWRRSRIDETWQAEQWGEDEEAAEAAEIKRLVFLDAARFLRLAGS</sequence>
<gene>
    <name evidence="4" type="ORF">EAT49_09865</name>
</gene>
<dbReference type="OrthoDB" id="9797825at2"/>
<dbReference type="InterPro" id="IPR023335">
    <property type="entry name" value="ATP12_ortho_dom_sf"/>
</dbReference>
<evidence type="ECO:0000256" key="1">
    <source>
        <dbReference type="ARBA" id="ARBA00008231"/>
    </source>
</evidence>
<dbReference type="EMBL" id="RDRB01000004">
    <property type="protein sequence ID" value="ROU02620.1"/>
    <property type="molecule type" value="Genomic_DNA"/>
</dbReference>
<dbReference type="PANTHER" id="PTHR21013:SF10">
    <property type="entry name" value="ATP SYNTHASE MITOCHONDRIAL F1 COMPLEX ASSEMBLY FACTOR 2"/>
    <property type="match status" value="1"/>
</dbReference>
<dbReference type="PANTHER" id="PTHR21013">
    <property type="entry name" value="ATP SYNTHASE MITOCHONDRIAL F1 COMPLEX ASSEMBLY FACTOR 2/ATP12 PROTEIN, MITOCHONDRIAL PRECURSOR"/>
    <property type="match status" value="1"/>
</dbReference>
<name>A0A3N2R548_9RHOB</name>